<proteinExistence type="predicted"/>
<name>A0ACC0HHF7_9ERIC</name>
<evidence type="ECO:0000313" key="1">
    <source>
        <dbReference type="EMBL" id="KAI8012103.1"/>
    </source>
</evidence>
<comment type="caution">
    <text evidence="1">The sequence shown here is derived from an EMBL/GenBank/DDBJ whole genome shotgun (WGS) entry which is preliminary data.</text>
</comment>
<organism evidence="1 2">
    <name type="scientific">Camellia lanceoleosa</name>
    <dbReference type="NCBI Taxonomy" id="1840588"/>
    <lineage>
        <taxon>Eukaryota</taxon>
        <taxon>Viridiplantae</taxon>
        <taxon>Streptophyta</taxon>
        <taxon>Embryophyta</taxon>
        <taxon>Tracheophyta</taxon>
        <taxon>Spermatophyta</taxon>
        <taxon>Magnoliopsida</taxon>
        <taxon>eudicotyledons</taxon>
        <taxon>Gunneridae</taxon>
        <taxon>Pentapetalae</taxon>
        <taxon>asterids</taxon>
        <taxon>Ericales</taxon>
        <taxon>Theaceae</taxon>
        <taxon>Camellia</taxon>
    </lineage>
</organism>
<keyword evidence="2" id="KW-1185">Reference proteome</keyword>
<accession>A0ACC0HHF7</accession>
<gene>
    <name evidence="1" type="ORF">LOK49_LG06G02517</name>
</gene>
<sequence>MTKMDLDLEIIEIALTFLQFNAPEQKLEAPREISINNIKHLLQLVHSCWCFKFAEMNRNETEKQLEFINSATEPQELGIQFKKAEETNLFDIKFISGLLEIPLLTIEAEVGESFFTNLVAFELCPSYHEPRYVCDYTVFMNCLINSSEDVRLLHCSGIIESWVGDDAELYSMWHKLHNITLTDTKKFSYPQVFNDVNNHYPLEVALIKDTLSNDFEFDWEVAMRSLKGFNSNLGNDVDLFSQQEYDMPNCTSSIRNLANFSSIEDVCAIGGDKGGDISNCGPSKQNRE</sequence>
<dbReference type="EMBL" id="CM045762">
    <property type="protein sequence ID" value="KAI8012103.1"/>
    <property type="molecule type" value="Genomic_DNA"/>
</dbReference>
<reference evidence="1 2" key="1">
    <citation type="journal article" date="2022" name="Plant J.">
        <title>Chromosome-level genome of Camellia lanceoleosa provides a valuable resource for understanding genome evolution and self-incompatibility.</title>
        <authorList>
            <person name="Gong W."/>
            <person name="Xiao S."/>
            <person name="Wang L."/>
            <person name="Liao Z."/>
            <person name="Chang Y."/>
            <person name="Mo W."/>
            <person name="Hu G."/>
            <person name="Li W."/>
            <person name="Zhao G."/>
            <person name="Zhu H."/>
            <person name="Hu X."/>
            <person name="Ji K."/>
            <person name="Xiang X."/>
            <person name="Song Q."/>
            <person name="Yuan D."/>
            <person name="Jin S."/>
            <person name="Zhang L."/>
        </authorList>
    </citation>
    <scope>NUCLEOTIDE SEQUENCE [LARGE SCALE GENOMIC DNA]</scope>
    <source>
        <strain evidence="1">SQ_2022a</strain>
    </source>
</reference>
<evidence type="ECO:0000313" key="2">
    <source>
        <dbReference type="Proteomes" id="UP001060215"/>
    </source>
</evidence>
<dbReference type="Proteomes" id="UP001060215">
    <property type="component" value="Chromosome 5"/>
</dbReference>
<protein>
    <submittedName>
        <fullName evidence="1">UPF0481 protein</fullName>
    </submittedName>
</protein>